<reference evidence="1 2" key="1">
    <citation type="submission" date="2017-05" db="EMBL/GenBank/DDBJ databases">
        <authorList>
            <person name="Varghese N."/>
            <person name="Submissions S."/>
        </authorList>
    </citation>
    <scope>NUCLEOTIDE SEQUENCE [LARGE SCALE GENOMIC DNA]</scope>
    <source>
        <strain evidence="1 2">DSM 100094</strain>
    </source>
</reference>
<keyword evidence="2" id="KW-1185">Reference proteome</keyword>
<gene>
    <name evidence="1" type="ORF">SAMN06265221_12723</name>
</gene>
<organism evidence="1 2">
    <name type="scientific">Paracoccus laeviglucosivorans</name>
    <dbReference type="NCBI Taxonomy" id="1197861"/>
    <lineage>
        <taxon>Bacteria</taxon>
        <taxon>Pseudomonadati</taxon>
        <taxon>Pseudomonadota</taxon>
        <taxon>Alphaproteobacteria</taxon>
        <taxon>Rhodobacterales</taxon>
        <taxon>Paracoccaceae</taxon>
        <taxon>Paracoccus</taxon>
    </lineage>
</organism>
<sequence>MRHARGFHAVQFVESPSAPHLTFEARWIFAGLLRSKVGVAQIAIHLGRHRLTSRREAKRSFGLFCSPLTKPFGPEPPG</sequence>
<evidence type="ECO:0008006" key="3">
    <source>
        <dbReference type="Google" id="ProtNLM"/>
    </source>
</evidence>
<dbReference type="AlphaFoldDB" id="A0A521FNV9"/>
<accession>A0A521FNV9</accession>
<evidence type="ECO:0000313" key="2">
    <source>
        <dbReference type="Proteomes" id="UP000319014"/>
    </source>
</evidence>
<dbReference type="EMBL" id="FXTK01000027">
    <property type="protein sequence ID" value="SMO97250.1"/>
    <property type="molecule type" value="Genomic_DNA"/>
</dbReference>
<name>A0A521FNV9_9RHOB</name>
<proteinExistence type="predicted"/>
<evidence type="ECO:0000313" key="1">
    <source>
        <dbReference type="EMBL" id="SMO97250.1"/>
    </source>
</evidence>
<dbReference type="Proteomes" id="UP000319014">
    <property type="component" value="Unassembled WGS sequence"/>
</dbReference>
<protein>
    <recommendedName>
        <fullName evidence="3">Helix-turn-helix domain-containing protein</fullName>
    </recommendedName>
</protein>